<comment type="catalytic activity">
    <reaction evidence="7">
        <text>2 GTP = 3',3'-c-di-GMP + 2 diphosphate</text>
        <dbReference type="Rhea" id="RHEA:24898"/>
        <dbReference type="ChEBI" id="CHEBI:33019"/>
        <dbReference type="ChEBI" id="CHEBI:37565"/>
        <dbReference type="ChEBI" id="CHEBI:58805"/>
        <dbReference type="EC" id="2.7.7.65"/>
    </reaction>
</comment>
<dbReference type="InterPro" id="IPR043128">
    <property type="entry name" value="Rev_trsase/Diguanyl_cyclase"/>
</dbReference>
<feature type="transmembrane region" description="Helical" evidence="8">
    <location>
        <begin position="234"/>
        <end position="253"/>
    </location>
</feature>
<dbReference type="GO" id="GO:0005886">
    <property type="term" value="C:plasma membrane"/>
    <property type="evidence" value="ECO:0007669"/>
    <property type="project" value="UniProtKB-SubCell"/>
</dbReference>
<proteinExistence type="predicted"/>
<feature type="transmembrane region" description="Helical" evidence="8">
    <location>
        <begin position="152"/>
        <end position="175"/>
    </location>
</feature>
<comment type="subcellular location">
    <subcellularLocation>
        <location evidence="1">Cell membrane</location>
        <topology evidence="1">Multi-pass membrane protein</topology>
    </subcellularLocation>
</comment>
<protein>
    <recommendedName>
        <fullName evidence="2">diguanylate cyclase</fullName>
        <ecNumber evidence="2">2.7.7.65</ecNumber>
    </recommendedName>
</protein>
<organism evidence="10 11">
    <name type="scientific">Sphingomonas lycopersici</name>
    <dbReference type="NCBI Taxonomy" id="2951807"/>
    <lineage>
        <taxon>Bacteria</taxon>
        <taxon>Pseudomonadati</taxon>
        <taxon>Pseudomonadota</taxon>
        <taxon>Alphaproteobacteria</taxon>
        <taxon>Sphingomonadales</taxon>
        <taxon>Sphingomonadaceae</taxon>
        <taxon>Sphingomonas</taxon>
    </lineage>
</organism>
<dbReference type="InterPro" id="IPR029787">
    <property type="entry name" value="Nucleotide_cyclase"/>
</dbReference>
<evidence type="ECO:0000256" key="1">
    <source>
        <dbReference type="ARBA" id="ARBA00004651"/>
    </source>
</evidence>
<dbReference type="Pfam" id="PF05231">
    <property type="entry name" value="MASE1"/>
    <property type="match status" value="1"/>
</dbReference>
<dbReference type="InterPro" id="IPR007895">
    <property type="entry name" value="MASE1"/>
</dbReference>
<keyword evidence="3" id="KW-1003">Cell membrane</keyword>
<dbReference type="NCBIfam" id="TIGR00254">
    <property type="entry name" value="GGDEF"/>
    <property type="match status" value="1"/>
</dbReference>
<gene>
    <name evidence="10" type="ORF">NEE01_13005</name>
</gene>
<evidence type="ECO:0000256" key="5">
    <source>
        <dbReference type="ARBA" id="ARBA00022989"/>
    </source>
</evidence>
<evidence type="ECO:0000256" key="2">
    <source>
        <dbReference type="ARBA" id="ARBA00012528"/>
    </source>
</evidence>
<dbReference type="AlphaFoldDB" id="A0AA42CR45"/>
<keyword evidence="4 8" id="KW-0812">Transmembrane</keyword>
<evidence type="ECO:0000256" key="4">
    <source>
        <dbReference type="ARBA" id="ARBA00022692"/>
    </source>
</evidence>
<dbReference type="Proteomes" id="UP001165565">
    <property type="component" value="Unassembled WGS sequence"/>
</dbReference>
<dbReference type="EC" id="2.7.7.65" evidence="2"/>
<feature type="transmembrane region" description="Helical" evidence="8">
    <location>
        <begin position="187"/>
        <end position="205"/>
    </location>
</feature>
<dbReference type="Pfam" id="PF00990">
    <property type="entry name" value="GGDEF"/>
    <property type="match status" value="1"/>
</dbReference>
<keyword evidence="5 8" id="KW-1133">Transmembrane helix</keyword>
<feature type="transmembrane region" description="Helical" evidence="8">
    <location>
        <begin position="265"/>
        <end position="285"/>
    </location>
</feature>
<sequence length="470" mass="51422">MDRVRRNRLLLVGFLYFILVATSTRLVTDEQALASIWPANAVLLAMLLQRGKPRWGDVLIAGICGNVLANFLIHGTLVTPFFYSLIDVGEAMLVAVALRRTMDMEEMLGAPENVGRFVLWAGGIAPAVSGLGGAGIAWAFLHEDFLASLHTWYLSDALGLLIFTPFFTSLLAGEYRQSFLEKSRRERIEALAIHLLVLGTAIGVFMWAPPAMLFLLFAPLMLVTFKLGRLGTQVAIMIVTITGVIGTLVYPSSALHGQSTAQHLHLLQFFLALMLLTCLPVAASLSARNRLTRRLADSERQLRAREGDLIRMVATDPLTGLLNRAAFNEQVEEIHPETRVAIAMLDVDRFKQVNDQFGHDAGDRALIHFARLIGGGVRQGDIVARAGGDEFIILFPDTGESDAETVCQRLAATLARQPLALDEQVLLELRMSCGVAERRDGETIEAAIRRADQALYAAKGAGRARVTRAA</sequence>
<dbReference type="EMBL" id="JANFAV010000008">
    <property type="protein sequence ID" value="MCW6535697.1"/>
    <property type="molecule type" value="Genomic_DNA"/>
</dbReference>
<evidence type="ECO:0000256" key="3">
    <source>
        <dbReference type="ARBA" id="ARBA00022475"/>
    </source>
</evidence>
<dbReference type="FunFam" id="3.30.70.270:FF:000001">
    <property type="entry name" value="Diguanylate cyclase domain protein"/>
    <property type="match status" value="1"/>
</dbReference>
<reference evidence="10" key="1">
    <citation type="submission" date="2022-06" db="EMBL/GenBank/DDBJ databases">
        <title>Sphingomonas sp. nov. isolated from rhizosphere soil of tomato.</title>
        <authorList>
            <person name="Dong H."/>
            <person name="Gao R."/>
        </authorList>
    </citation>
    <scope>NUCLEOTIDE SEQUENCE</scope>
    <source>
        <strain evidence="10">MMSM24</strain>
    </source>
</reference>
<feature type="transmembrane region" description="Helical" evidence="8">
    <location>
        <begin position="81"/>
        <end position="98"/>
    </location>
</feature>
<keyword evidence="10" id="KW-0808">Transferase</keyword>
<keyword evidence="10" id="KW-0548">Nucleotidyltransferase</keyword>
<evidence type="ECO:0000256" key="8">
    <source>
        <dbReference type="SAM" id="Phobius"/>
    </source>
</evidence>
<dbReference type="InterPro" id="IPR050469">
    <property type="entry name" value="Diguanylate_Cyclase"/>
</dbReference>
<dbReference type="CDD" id="cd01949">
    <property type="entry name" value="GGDEF"/>
    <property type="match status" value="1"/>
</dbReference>
<dbReference type="GO" id="GO:0052621">
    <property type="term" value="F:diguanylate cyclase activity"/>
    <property type="evidence" value="ECO:0007669"/>
    <property type="project" value="UniProtKB-EC"/>
</dbReference>
<dbReference type="InterPro" id="IPR000160">
    <property type="entry name" value="GGDEF_dom"/>
</dbReference>
<comment type="caution">
    <text evidence="10">The sequence shown here is derived from an EMBL/GenBank/DDBJ whole genome shotgun (WGS) entry which is preliminary data.</text>
</comment>
<dbReference type="PANTHER" id="PTHR45138">
    <property type="entry name" value="REGULATORY COMPONENTS OF SENSORY TRANSDUCTION SYSTEM"/>
    <property type="match status" value="1"/>
</dbReference>
<keyword evidence="6 8" id="KW-0472">Membrane</keyword>
<evidence type="ECO:0000313" key="11">
    <source>
        <dbReference type="Proteomes" id="UP001165565"/>
    </source>
</evidence>
<dbReference type="PROSITE" id="PS50887">
    <property type="entry name" value="GGDEF"/>
    <property type="match status" value="1"/>
</dbReference>
<feature type="transmembrane region" description="Helical" evidence="8">
    <location>
        <begin position="9"/>
        <end position="26"/>
    </location>
</feature>
<name>A0AA42CR45_9SPHN</name>
<accession>A0AA42CR45</accession>
<dbReference type="SMART" id="SM00267">
    <property type="entry name" value="GGDEF"/>
    <property type="match status" value="1"/>
</dbReference>
<feature type="domain" description="GGDEF" evidence="9">
    <location>
        <begin position="338"/>
        <end position="470"/>
    </location>
</feature>
<dbReference type="PANTHER" id="PTHR45138:SF9">
    <property type="entry name" value="DIGUANYLATE CYCLASE DGCM-RELATED"/>
    <property type="match status" value="1"/>
</dbReference>
<evidence type="ECO:0000313" key="10">
    <source>
        <dbReference type="EMBL" id="MCW6535697.1"/>
    </source>
</evidence>
<keyword evidence="11" id="KW-1185">Reference proteome</keyword>
<dbReference type="SUPFAM" id="SSF55073">
    <property type="entry name" value="Nucleotide cyclase"/>
    <property type="match status" value="1"/>
</dbReference>
<dbReference type="RefSeq" id="WP_265269229.1">
    <property type="nucleotide sequence ID" value="NZ_JANFAU010000002.1"/>
</dbReference>
<evidence type="ECO:0000256" key="7">
    <source>
        <dbReference type="ARBA" id="ARBA00034247"/>
    </source>
</evidence>
<evidence type="ECO:0000259" key="9">
    <source>
        <dbReference type="PROSITE" id="PS50887"/>
    </source>
</evidence>
<feature type="transmembrane region" description="Helical" evidence="8">
    <location>
        <begin position="118"/>
        <end position="140"/>
    </location>
</feature>
<dbReference type="Gene3D" id="3.30.70.270">
    <property type="match status" value="1"/>
</dbReference>
<evidence type="ECO:0000256" key="6">
    <source>
        <dbReference type="ARBA" id="ARBA00023136"/>
    </source>
</evidence>